<feature type="coiled-coil region" evidence="8">
    <location>
        <begin position="66"/>
        <end position="93"/>
    </location>
</feature>
<dbReference type="PROSITE" id="PS00463">
    <property type="entry name" value="ZN2_CY6_FUNGAL_1"/>
    <property type="match status" value="1"/>
</dbReference>
<evidence type="ECO:0000256" key="4">
    <source>
        <dbReference type="ARBA" id="ARBA00023015"/>
    </source>
</evidence>
<name>A0ABR4ACW3_9LECA</name>
<comment type="subcellular location">
    <subcellularLocation>
        <location evidence="1">Nucleus</location>
    </subcellularLocation>
</comment>
<dbReference type="PROSITE" id="PS50048">
    <property type="entry name" value="ZN2_CY6_FUNGAL_2"/>
    <property type="match status" value="1"/>
</dbReference>
<evidence type="ECO:0000256" key="7">
    <source>
        <dbReference type="ARBA" id="ARBA00023242"/>
    </source>
</evidence>
<evidence type="ECO:0000256" key="8">
    <source>
        <dbReference type="SAM" id="Coils"/>
    </source>
</evidence>
<organism evidence="10 11">
    <name type="scientific">Stereocaulon virgatum</name>
    <dbReference type="NCBI Taxonomy" id="373712"/>
    <lineage>
        <taxon>Eukaryota</taxon>
        <taxon>Fungi</taxon>
        <taxon>Dikarya</taxon>
        <taxon>Ascomycota</taxon>
        <taxon>Pezizomycotina</taxon>
        <taxon>Lecanoromycetes</taxon>
        <taxon>OSLEUM clade</taxon>
        <taxon>Lecanoromycetidae</taxon>
        <taxon>Lecanorales</taxon>
        <taxon>Lecanorineae</taxon>
        <taxon>Stereocaulaceae</taxon>
        <taxon>Stereocaulon</taxon>
    </lineage>
</organism>
<dbReference type="SMART" id="SM00066">
    <property type="entry name" value="GAL4"/>
    <property type="match status" value="1"/>
</dbReference>
<protein>
    <recommendedName>
        <fullName evidence="9">Zn(2)-C6 fungal-type domain-containing protein</fullName>
    </recommendedName>
</protein>
<dbReference type="Gene3D" id="4.10.240.10">
    <property type="entry name" value="Zn(2)-C6 fungal-type DNA-binding domain"/>
    <property type="match status" value="1"/>
</dbReference>
<dbReference type="Pfam" id="PF00172">
    <property type="entry name" value="Zn_clus"/>
    <property type="match status" value="1"/>
</dbReference>
<dbReference type="PANTHER" id="PTHR47782:SF2">
    <property type="entry name" value="TRANSCRIPTION FACTOR, PUTATIVE (AFU_ORTHOLOGUE AFUA_4G12570)-RELATED"/>
    <property type="match status" value="1"/>
</dbReference>
<keyword evidence="5" id="KW-0238">DNA-binding</keyword>
<dbReference type="CDD" id="cd14723">
    <property type="entry name" value="ZIP_Ppr1"/>
    <property type="match status" value="1"/>
</dbReference>
<keyword evidence="7" id="KW-0539">Nucleus</keyword>
<evidence type="ECO:0000256" key="6">
    <source>
        <dbReference type="ARBA" id="ARBA00023163"/>
    </source>
</evidence>
<evidence type="ECO:0000259" key="9">
    <source>
        <dbReference type="PROSITE" id="PS50048"/>
    </source>
</evidence>
<dbReference type="InterPro" id="IPR036864">
    <property type="entry name" value="Zn2-C6_fun-type_DNA-bd_sf"/>
</dbReference>
<evidence type="ECO:0000256" key="2">
    <source>
        <dbReference type="ARBA" id="ARBA00022723"/>
    </source>
</evidence>
<gene>
    <name evidence="10" type="ORF">N7G274_004663</name>
</gene>
<evidence type="ECO:0000256" key="5">
    <source>
        <dbReference type="ARBA" id="ARBA00023125"/>
    </source>
</evidence>
<dbReference type="SUPFAM" id="SSF57701">
    <property type="entry name" value="Zn2/Cys6 DNA-binding domain"/>
    <property type="match status" value="1"/>
</dbReference>
<accession>A0ABR4ACW3</accession>
<keyword evidence="11" id="KW-1185">Reference proteome</keyword>
<proteinExistence type="predicted"/>
<evidence type="ECO:0000313" key="11">
    <source>
        <dbReference type="Proteomes" id="UP001590950"/>
    </source>
</evidence>
<reference evidence="10 11" key="1">
    <citation type="submission" date="2024-09" db="EMBL/GenBank/DDBJ databases">
        <title>Rethinking Asexuality: The Enigmatic Case of Functional Sexual Genes in Lepraria (Stereocaulaceae).</title>
        <authorList>
            <person name="Doellman M."/>
            <person name="Sun Y."/>
            <person name="Barcenas-Pena A."/>
            <person name="Lumbsch H.T."/>
            <person name="Grewe F."/>
        </authorList>
    </citation>
    <scope>NUCLEOTIDE SEQUENCE [LARGE SCALE GENOMIC DNA]</scope>
    <source>
        <strain evidence="10 11">Mercado 3170</strain>
    </source>
</reference>
<dbReference type="InterPro" id="IPR052202">
    <property type="entry name" value="Yeast_MetPath_Reg"/>
</dbReference>
<sequence>MATTRKFEPPSLRVSRPVSACQKCRSAKVRCDGKLPACTACEKAGKSADCSSANDGVARGKERSYVASLETRVERLEKQIAQAKARRAAASNLLDVVSAQTFFQAGNKRAQQKEASNIDDLVSDFGFLSVNATARDFHGFTKDMSYARLVLSTSSIEEMPRSTDNVLPQRHAIVPLTERYLGSVHVLYPFLTETKIYGSIDAVYQGSANPMDHWTTRLVLAIAHASLSRRRGDTQYQDAVRHASSALDHIEAVIHPGSVVGIQAMLLLVLYSMLDPHHFKTWYLIGLASRAMVDIGLHQDPPPELQLKESEFDLRRRIYLCVYVLDRSTSMVYRRGFSFTDDSANTTPPKLREDATGAKQLFLYGLEPAAQLGHLRRIQSRAYQTLFQSSRPALEDMWSFITTSLQDMHCWLADIPDQIDDPLRKLLHCDALFSSVLILSPSGLDGKLNEHGKFLIFDYAFKYAETMSSISHDHRKAAFYTSHDLLRTSFVSERFLSLLLQDSKLIFSGVLPSLPRRFGPWPAYPDIYNLGTLERVNRASRCLDLLEEIFEWIGPSFGLSGPLIEFKVNSKLVRQLLESSYANWDGSPNANFDRALLGAPMFAPTN</sequence>
<dbReference type="SMART" id="SM00906">
    <property type="entry name" value="Fungal_trans"/>
    <property type="match status" value="1"/>
</dbReference>
<comment type="caution">
    <text evidence="10">The sequence shown here is derived from an EMBL/GenBank/DDBJ whole genome shotgun (WGS) entry which is preliminary data.</text>
</comment>
<keyword evidence="8" id="KW-0175">Coiled coil</keyword>
<keyword evidence="6" id="KW-0804">Transcription</keyword>
<evidence type="ECO:0000256" key="1">
    <source>
        <dbReference type="ARBA" id="ARBA00004123"/>
    </source>
</evidence>
<dbReference type="EMBL" id="JBEFKJ010000013">
    <property type="protein sequence ID" value="KAL2042903.1"/>
    <property type="molecule type" value="Genomic_DNA"/>
</dbReference>
<dbReference type="CDD" id="cd00067">
    <property type="entry name" value="GAL4"/>
    <property type="match status" value="1"/>
</dbReference>
<dbReference type="InterPro" id="IPR001138">
    <property type="entry name" value="Zn2Cys6_DnaBD"/>
</dbReference>
<keyword evidence="4" id="KW-0805">Transcription regulation</keyword>
<dbReference type="InterPro" id="IPR007219">
    <property type="entry name" value="XnlR_reg_dom"/>
</dbReference>
<keyword evidence="2" id="KW-0479">Metal-binding</keyword>
<dbReference type="PANTHER" id="PTHR47782">
    <property type="entry name" value="ZN(II)2CYS6 TRANSCRIPTION FACTOR (EUROFUNG)-RELATED"/>
    <property type="match status" value="1"/>
</dbReference>
<keyword evidence="3" id="KW-0862">Zinc</keyword>
<feature type="domain" description="Zn(2)-C6 fungal-type" evidence="9">
    <location>
        <begin position="20"/>
        <end position="52"/>
    </location>
</feature>
<dbReference type="Proteomes" id="UP001590950">
    <property type="component" value="Unassembled WGS sequence"/>
</dbReference>
<dbReference type="Pfam" id="PF04082">
    <property type="entry name" value="Fungal_trans"/>
    <property type="match status" value="1"/>
</dbReference>
<evidence type="ECO:0000256" key="3">
    <source>
        <dbReference type="ARBA" id="ARBA00022833"/>
    </source>
</evidence>
<evidence type="ECO:0000313" key="10">
    <source>
        <dbReference type="EMBL" id="KAL2042903.1"/>
    </source>
</evidence>
<dbReference type="CDD" id="cd12148">
    <property type="entry name" value="fungal_TF_MHR"/>
    <property type="match status" value="1"/>
</dbReference>